<dbReference type="EMBL" id="CAFBLD010000002">
    <property type="protein sequence ID" value="CAB4858064.1"/>
    <property type="molecule type" value="Genomic_DNA"/>
</dbReference>
<evidence type="ECO:0000313" key="8">
    <source>
        <dbReference type="EMBL" id="CAB4773512.1"/>
    </source>
</evidence>
<evidence type="ECO:0000259" key="4">
    <source>
        <dbReference type="PROSITE" id="PS50110"/>
    </source>
</evidence>
<dbReference type="Pfam" id="PF00196">
    <property type="entry name" value="GerE"/>
    <property type="match status" value="1"/>
</dbReference>
<keyword evidence="1" id="KW-0597">Phosphoprotein</keyword>
<dbReference type="SMART" id="SM00421">
    <property type="entry name" value="HTH_LUXR"/>
    <property type="match status" value="1"/>
</dbReference>
<dbReference type="SMART" id="SM00448">
    <property type="entry name" value="REC"/>
    <property type="match status" value="1"/>
</dbReference>
<evidence type="ECO:0000256" key="1">
    <source>
        <dbReference type="ARBA" id="ARBA00022553"/>
    </source>
</evidence>
<keyword evidence="2" id="KW-0238">DNA-binding</keyword>
<evidence type="ECO:0000259" key="3">
    <source>
        <dbReference type="PROSITE" id="PS50043"/>
    </source>
</evidence>
<evidence type="ECO:0000256" key="2">
    <source>
        <dbReference type="ARBA" id="ARBA00023125"/>
    </source>
</evidence>
<dbReference type="EMBL" id="CAEZZW010000001">
    <property type="protein sequence ID" value="CAB4773512.1"/>
    <property type="molecule type" value="Genomic_DNA"/>
</dbReference>
<dbReference type="InterPro" id="IPR016032">
    <property type="entry name" value="Sig_transdc_resp-reg_C-effctor"/>
</dbReference>
<evidence type="ECO:0000313" key="12">
    <source>
        <dbReference type="EMBL" id="CAB4969339.1"/>
    </source>
</evidence>
<name>A0A6J7LTV4_9ZZZZ</name>
<dbReference type="SUPFAM" id="SSF52172">
    <property type="entry name" value="CheY-like"/>
    <property type="match status" value="1"/>
</dbReference>
<protein>
    <submittedName>
        <fullName evidence="12">Unannotated protein</fullName>
    </submittedName>
</protein>
<reference evidence="12" key="1">
    <citation type="submission" date="2020-05" db="EMBL/GenBank/DDBJ databases">
        <authorList>
            <person name="Chiriac C."/>
            <person name="Salcher M."/>
            <person name="Ghai R."/>
            <person name="Kavagutti S V."/>
        </authorList>
    </citation>
    <scope>NUCLEOTIDE SEQUENCE</scope>
</reference>
<proteinExistence type="predicted"/>
<dbReference type="EMBL" id="CAEZYM010000010">
    <property type="protein sequence ID" value="CAB4728469.1"/>
    <property type="molecule type" value="Genomic_DNA"/>
</dbReference>
<dbReference type="GO" id="GO:0000160">
    <property type="term" value="P:phosphorelay signal transduction system"/>
    <property type="evidence" value="ECO:0007669"/>
    <property type="project" value="InterPro"/>
</dbReference>
<evidence type="ECO:0000313" key="10">
    <source>
        <dbReference type="EMBL" id="CAB4858064.1"/>
    </source>
</evidence>
<dbReference type="GO" id="GO:0003677">
    <property type="term" value="F:DNA binding"/>
    <property type="evidence" value="ECO:0007669"/>
    <property type="project" value="UniProtKB-KW"/>
</dbReference>
<dbReference type="InterPro" id="IPR058245">
    <property type="entry name" value="NreC/VraR/RcsB-like_REC"/>
</dbReference>
<feature type="domain" description="HTH luxR-type" evidence="3">
    <location>
        <begin position="142"/>
        <end position="207"/>
    </location>
</feature>
<dbReference type="EMBL" id="CAFBNH010000004">
    <property type="protein sequence ID" value="CAB4944304.1"/>
    <property type="molecule type" value="Genomic_DNA"/>
</dbReference>
<dbReference type="Pfam" id="PF00072">
    <property type="entry name" value="Response_reg"/>
    <property type="match status" value="1"/>
</dbReference>
<evidence type="ECO:0000313" key="6">
    <source>
        <dbReference type="EMBL" id="CAB4695278.1"/>
    </source>
</evidence>
<dbReference type="PROSITE" id="PS00622">
    <property type="entry name" value="HTH_LUXR_1"/>
    <property type="match status" value="1"/>
</dbReference>
<dbReference type="CDD" id="cd17535">
    <property type="entry name" value="REC_NarL-like"/>
    <property type="match status" value="1"/>
</dbReference>
<evidence type="ECO:0000313" key="11">
    <source>
        <dbReference type="EMBL" id="CAB4944304.1"/>
    </source>
</evidence>
<dbReference type="EMBL" id="CAFBOC010000002">
    <property type="protein sequence ID" value="CAB4969339.1"/>
    <property type="molecule type" value="Genomic_DNA"/>
</dbReference>
<dbReference type="InterPro" id="IPR001789">
    <property type="entry name" value="Sig_transdc_resp-reg_receiver"/>
</dbReference>
<dbReference type="PANTHER" id="PTHR43214:SF37">
    <property type="entry name" value="TRANSCRIPTIONAL REGULATORY PROTEIN YDFI"/>
    <property type="match status" value="1"/>
</dbReference>
<accession>A0A6J7LTV4</accession>
<dbReference type="EMBL" id="CAFABH010000022">
    <property type="protein sequence ID" value="CAB4831773.1"/>
    <property type="molecule type" value="Genomic_DNA"/>
</dbReference>
<evidence type="ECO:0000313" key="5">
    <source>
        <dbReference type="EMBL" id="CAB4338516.1"/>
    </source>
</evidence>
<dbReference type="EMBL" id="CAESAE010000004">
    <property type="protein sequence ID" value="CAB4338516.1"/>
    <property type="molecule type" value="Genomic_DNA"/>
</dbReference>
<evidence type="ECO:0000313" key="7">
    <source>
        <dbReference type="EMBL" id="CAB4728469.1"/>
    </source>
</evidence>
<dbReference type="GO" id="GO:0006355">
    <property type="term" value="P:regulation of DNA-templated transcription"/>
    <property type="evidence" value="ECO:0007669"/>
    <property type="project" value="InterPro"/>
</dbReference>
<dbReference type="AlphaFoldDB" id="A0A6J7LTV4"/>
<dbReference type="InterPro" id="IPR039420">
    <property type="entry name" value="WalR-like"/>
</dbReference>
<dbReference type="PROSITE" id="PS50043">
    <property type="entry name" value="HTH_LUXR_2"/>
    <property type="match status" value="1"/>
</dbReference>
<dbReference type="SUPFAM" id="SSF46894">
    <property type="entry name" value="C-terminal effector domain of the bipartite response regulators"/>
    <property type="match status" value="1"/>
</dbReference>
<gene>
    <name evidence="6" type="ORF">UFOPK2510_00957</name>
    <name evidence="7" type="ORF">UFOPK2718_01074</name>
    <name evidence="8" type="ORF">UFOPK2936_00354</name>
    <name evidence="9" type="ORF">UFOPK3174_01185</name>
    <name evidence="10" type="ORF">UFOPK3328_00306</name>
    <name evidence="11" type="ORF">UFOPK3779_00771</name>
    <name evidence="12" type="ORF">UFOPK3913_00229</name>
    <name evidence="5" type="ORF">UFOPK4107_00798</name>
</gene>
<evidence type="ECO:0000313" key="9">
    <source>
        <dbReference type="EMBL" id="CAB4831773.1"/>
    </source>
</evidence>
<dbReference type="EMBL" id="CAEZXO010000005">
    <property type="protein sequence ID" value="CAB4695278.1"/>
    <property type="molecule type" value="Genomic_DNA"/>
</dbReference>
<dbReference type="Gene3D" id="3.40.50.2300">
    <property type="match status" value="1"/>
</dbReference>
<dbReference type="CDD" id="cd06170">
    <property type="entry name" value="LuxR_C_like"/>
    <property type="match status" value="1"/>
</dbReference>
<dbReference type="PANTHER" id="PTHR43214">
    <property type="entry name" value="TWO-COMPONENT RESPONSE REGULATOR"/>
    <property type="match status" value="1"/>
</dbReference>
<organism evidence="12">
    <name type="scientific">freshwater metagenome</name>
    <dbReference type="NCBI Taxonomy" id="449393"/>
    <lineage>
        <taxon>unclassified sequences</taxon>
        <taxon>metagenomes</taxon>
        <taxon>ecological metagenomes</taxon>
    </lineage>
</organism>
<dbReference type="InterPro" id="IPR011006">
    <property type="entry name" value="CheY-like_superfamily"/>
</dbReference>
<dbReference type="PRINTS" id="PR00038">
    <property type="entry name" value="HTHLUXR"/>
</dbReference>
<feature type="domain" description="Response regulatory" evidence="4">
    <location>
        <begin position="10"/>
        <end position="125"/>
    </location>
</feature>
<sequence>MTVMDNAQISVLLIDDHQVVREGLKAALISEGFAIAGEAATKAEGFAQITHKNPHVIVVDLNLPDGDGLEIVSWGRSVSSAIGIVIVTLMDDDAHLLAALQAGASAYVNKSAPLTEVTSAVGHSYAAPLSFIARGLRGAISRRADGFGLTPRELEILHQLPRGLTSSQIGKELFITEATVKTHLASMYRKLGVANRMEAVVTAMQHRLIS</sequence>
<dbReference type="PROSITE" id="PS50110">
    <property type="entry name" value="RESPONSE_REGULATORY"/>
    <property type="match status" value="1"/>
</dbReference>
<dbReference type="InterPro" id="IPR000792">
    <property type="entry name" value="Tscrpt_reg_LuxR_C"/>
</dbReference>